<dbReference type="Proteomes" id="UP000887568">
    <property type="component" value="Unplaced"/>
</dbReference>
<dbReference type="InterPro" id="IPR013806">
    <property type="entry name" value="Kringle-like"/>
</dbReference>
<dbReference type="Pfam" id="PF00059">
    <property type="entry name" value="Lectin_C"/>
    <property type="match status" value="2"/>
</dbReference>
<dbReference type="InterPro" id="IPR016186">
    <property type="entry name" value="C-type_lectin-like/link_sf"/>
</dbReference>
<dbReference type="InterPro" id="IPR001304">
    <property type="entry name" value="C-type_lectin-like"/>
</dbReference>
<dbReference type="OMA" id="RDSTWCI"/>
<dbReference type="PANTHER" id="PTHR22803">
    <property type="entry name" value="MANNOSE, PHOSPHOLIPASE, LECTIN RECEPTOR RELATED"/>
    <property type="match status" value="1"/>
</dbReference>
<dbReference type="SMART" id="SM00034">
    <property type="entry name" value="CLECT"/>
    <property type="match status" value="2"/>
</dbReference>
<feature type="transmembrane region" description="Helical" evidence="6">
    <location>
        <begin position="664"/>
        <end position="690"/>
    </location>
</feature>
<feature type="region of interest" description="Disordered" evidence="5">
    <location>
        <begin position="888"/>
        <end position="987"/>
    </location>
</feature>
<evidence type="ECO:0000256" key="3">
    <source>
        <dbReference type="PROSITE-ProRule" id="PRU00076"/>
    </source>
</evidence>
<dbReference type="Gene3D" id="3.10.100.10">
    <property type="entry name" value="Mannose-Binding Protein A, subunit A"/>
    <property type="match status" value="2"/>
</dbReference>
<evidence type="ECO:0000313" key="11">
    <source>
        <dbReference type="Proteomes" id="UP000887568"/>
    </source>
</evidence>
<organism evidence="10 11">
    <name type="scientific">Patiria miniata</name>
    <name type="common">Bat star</name>
    <name type="synonym">Asterina miniata</name>
    <dbReference type="NCBI Taxonomy" id="46514"/>
    <lineage>
        <taxon>Eukaryota</taxon>
        <taxon>Metazoa</taxon>
        <taxon>Echinodermata</taxon>
        <taxon>Eleutherozoa</taxon>
        <taxon>Asterozoa</taxon>
        <taxon>Asteroidea</taxon>
        <taxon>Valvatacea</taxon>
        <taxon>Valvatida</taxon>
        <taxon>Asterinidae</taxon>
        <taxon>Patiria</taxon>
    </lineage>
</organism>
<evidence type="ECO:0000259" key="7">
    <source>
        <dbReference type="PROSITE" id="PS50026"/>
    </source>
</evidence>
<name>A0A913Z2Y5_PATMI</name>
<keyword evidence="6" id="KW-0472">Membrane</keyword>
<dbReference type="InterPro" id="IPR018056">
    <property type="entry name" value="Kringle_CS"/>
</dbReference>
<feature type="compositionally biased region" description="Basic residues" evidence="5">
    <location>
        <begin position="896"/>
        <end position="905"/>
    </location>
</feature>
<dbReference type="AlphaFoldDB" id="A0A913Z2Y5"/>
<feature type="compositionally biased region" description="Pro residues" evidence="5">
    <location>
        <begin position="771"/>
        <end position="787"/>
    </location>
</feature>
<dbReference type="Gene3D" id="2.40.20.10">
    <property type="entry name" value="Plasminogen Kringle 4"/>
    <property type="match status" value="1"/>
</dbReference>
<dbReference type="PROSITE" id="PS50041">
    <property type="entry name" value="C_TYPE_LECTIN_2"/>
    <property type="match status" value="2"/>
</dbReference>
<dbReference type="PROSITE" id="PS50026">
    <property type="entry name" value="EGF_3"/>
    <property type="match status" value="1"/>
</dbReference>
<feature type="region of interest" description="Disordered" evidence="5">
    <location>
        <begin position="762"/>
        <end position="787"/>
    </location>
</feature>
<dbReference type="InterPro" id="IPR000001">
    <property type="entry name" value="Kringle"/>
</dbReference>
<keyword evidence="1 4" id="KW-0420">Kringle</keyword>
<dbReference type="PROSITE" id="PS00022">
    <property type="entry name" value="EGF_1"/>
    <property type="match status" value="1"/>
</dbReference>
<evidence type="ECO:0000313" key="10">
    <source>
        <dbReference type="EnsemblMetazoa" id="XP_038045356.1"/>
    </source>
</evidence>
<keyword evidence="6" id="KW-0812">Transmembrane</keyword>
<feature type="domain" description="EGF-like" evidence="7">
    <location>
        <begin position="552"/>
        <end position="587"/>
    </location>
</feature>
<evidence type="ECO:0000256" key="1">
    <source>
        <dbReference type="ARBA" id="ARBA00022572"/>
    </source>
</evidence>
<dbReference type="InterPro" id="IPR050111">
    <property type="entry name" value="C-type_lectin/snaclec_domain"/>
</dbReference>
<sequence length="1026" mass="113191">MSNQSSWLGSSGVRVRSLICFSSACALSRELWIWIVYKDRTISTQLSFNLTPCQPVPTTSDTSDHTQPTQQLGLNAFMIHSVHGPVHADVWRLCVSLSSKLSISARITRKGRMGKSWIVLPSWVLLGLLSYRSGSVESTIPAGFYPAGGCRIPTNPGDPNRPRCCGGWELIHSSCVPACPRGYSRNSLNGCSRLVHQAASWAESRVTCQRDNQSDLVIVDSKEEFDMMVQLARNWQLNMLWIGLREVPLVKSLVWVDGSQLSFSDDLASLVPKSRPSLSPIHAASSPRQSCVGINLTSGTMELVDCSKTSAFMCETRSHCPRGFVLDTNGHCYRYVTNQPTPWNIARADCRKAPGGDLAITDKEPGKESQLLLERVRPRVTDLWIGLYHEAPSGVWKWVDGSTLMNGAWKSGEPNNLNGLRNCAEIDTHARWSNTDCSRNFSYVCEIQENGECFINTDGSDYMGHVNITATGGKCSNWNRDSLSALNVEAISDAVWSDLVGHNYCRNPGGLRDSAWCIENTIDGSPTWQSCYIGEPQVTCIEDWKRTTPRSFATPCTNRHACDRGHTCHPVARECICPSGYEGGYCRQPCAPGKYGHDCNFNCPPCPAGGTCHHVTGECPHKDEGDVNDQLGGNPPVTCGGICRLAVRVGCVCDSTNGSCPCPAYVVALLAIVIATWVVLGFACLACGIIRRRRTFTRVEYKRDSDYCEEIGTDSDTDDELGNQQVSGQPTKEVVCQPSVGTTVGIMDNFESSTAVLLHNAHHGRPSALPTAPPLPMDSPADESPPPSPFYLNVTRYRDETEYSDPYELLGREPIWRRSAPGPDEVWEPFLFRPVTNIEELNNAPNGYVNDSVIKLKEKRRTNRGNHVPYRLRFSFRSKELGNKAAASVAGETQHKRTFKQKPPVKPKPDNIKLRPLSGKNTGSTRQTCDGSGTLSRRSDPQSSTIRRDEFELQIIGRHSPTTLTRHSTDTRRHKFQRGTSVPNSGTCCQEDQDLAALVSEGHVYVNEKIGRPRVSKARSVDEFGA</sequence>
<reference evidence="10" key="1">
    <citation type="submission" date="2022-11" db="UniProtKB">
        <authorList>
            <consortium name="EnsemblMetazoa"/>
        </authorList>
    </citation>
    <scope>IDENTIFICATION</scope>
</reference>
<dbReference type="InterPro" id="IPR018378">
    <property type="entry name" value="C-type_lectin_CS"/>
</dbReference>
<evidence type="ECO:0000256" key="4">
    <source>
        <dbReference type="PROSITE-ProRule" id="PRU00121"/>
    </source>
</evidence>
<keyword evidence="2 3" id="KW-1015">Disulfide bond</keyword>
<dbReference type="RefSeq" id="XP_038045356.1">
    <property type="nucleotide sequence ID" value="XM_038189428.1"/>
</dbReference>
<protein>
    <submittedName>
        <fullName evidence="10">Uncharacterized protein</fullName>
    </submittedName>
</protein>
<evidence type="ECO:0000256" key="6">
    <source>
        <dbReference type="SAM" id="Phobius"/>
    </source>
</evidence>
<dbReference type="SUPFAM" id="SSF57440">
    <property type="entry name" value="Kringle-like"/>
    <property type="match status" value="1"/>
</dbReference>
<keyword evidence="3" id="KW-0245">EGF-like domain</keyword>
<dbReference type="CDD" id="cd00037">
    <property type="entry name" value="CLECT"/>
    <property type="match status" value="2"/>
</dbReference>
<dbReference type="InterPro" id="IPR000742">
    <property type="entry name" value="EGF"/>
</dbReference>
<dbReference type="GeneID" id="119719944"/>
<dbReference type="PROSITE" id="PS00021">
    <property type="entry name" value="KRINGLE_1"/>
    <property type="match status" value="1"/>
</dbReference>
<comment type="caution">
    <text evidence="3">Lacks conserved residue(s) required for the propagation of feature annotation.</text>
</comment>
<dbReference type="EnsemblMetazoa" id="XM_038189428.1">
    <property type="protein sequence ID" value="XP_038045356.1"/>
    <property type="gene ID" value="LOC119719944"/>
</dbReference>
<dbReference type="InterPro" id="IPR016187">
    <property type="entry name" value="CTDL_fold"/>
</dbReference>
<dbReference type="PROSITE" id="PS50070">
    <property type="entry name" value="KRINGLE_2"/>
    <property type="match status" value="1"/>
</dbReference>
<feature type="domain" description="C-type lectin" evidence="8">
    <location>
        <begin position="328"/>
        <end position="446"/>
    </location>
</feature>
<keyword evidence="11" id="KW-1185">Reference proteome</keyword>
<feature type="compositionally biased region" description="Polar residues" evidence="5">
    <location>
        <begin position="978"/>
        <end position="987"/>
    </location>
</feature>
<feature type="domain" description="Kringle" evidence="9">
    <location>
        <begin position="458"/>
        <end position="540"/>
    </location>
</feature>
<feature type="domain" description="C-type lectin" evidence="8">
    <location>
        <begin position="191"/>
        <end position="315"/>
    </location>
</feature>
<dbReference type="InterPro" id="IPR038178">
    <property type="entry name" value="Kringle_sf"/>
</dbReference>
<evidence type="ECO:0000259" key="9">
    <source>
        <dbReference type="PROSITE" id="PS50070"/>
    </source>
</evidence>
<dbReference type="SMART" id="SM00130">
    <property type="entry name" value="KR"/>
    <property type="match status" value="1"/>
</dbReference>
<evidence type="ECO:0000256" key="5">
    <source>
        <dbReference type="SAM" id="MobiDB-lite"/>
    </source>
</evidence>
<evidence type="ECO:0000259" key="8">
    <source>
        <dbReference type="PROSITE" id="PS50041"/>
    </source>
</evidence>
<accession>A0A913Z2Y5</accession>
<evidence type="ECO:0000256" key="2">
    <source>
        <dbReference type="ARBA" id="ARBA00023157"/>
    </source>
</evidence>
<feature type="compositionally biased region" description="Polar residues" evidence="5">
    <location>
        <begin position="919"/>
        <end position="945"/>
    </location>
</feature>
<proteinExistence type="predicted"/>
<dbReference type="PROSITE" id="PS00615">
    <property type="entry name" value="C_TYPE_LECTIN_1"/>
    <property type="match status" value="1"/>
</dbReference>
<dbReference type="Pfam" id="PF00051">
    <property type="entry name" value="Kringle"/>
    <property type="match status" value="1"/>
</dbReference>
<keyword evidence="6" id="KW-1133">Transmembrane helix</keyword>
<feature type="disulfide bond" evidence="3">
    <location>
        <begin position="577"/>
        <end position="586"/>
    </location>
</feature>
<dbReference type="SUPFAM" id="SSF56436">
    <property type="entry name" value="C-type lectin-like"/>
    <property type="match status" value="2"/>
</dbReference>
<dbReference type="OrthoDB" id="2142683at2759"/>